<dbReference type="EMBL" id="JACEIK010000077">
    <property type="protein sequence ID" value="MCD7448929.1"/>
    <property type="molecule type" value="Genomic_DNA"/>
</dbReference>
<accession>A0ABS8RTL2</accession>
<gene>
    <name evidence="2" type="ORF">HAX54_047541</name>
</gene>
<evidence type="ECO:0000256" key="1">
    <source>
        <dbReference type="SAM" id="MobiDB-lite"/>
    </source>
</evidence>
<protein>
    <submittedName>
        <fullName evidence="2">Uncharacterized protein</fullName>
    </submittedName>
</protein>
<sequence>SLAMASARRSKAGTMPGVRRPAPLCVGRRDTVHLQCIGRHATSYSPCDKVFDVERQCGS</sequence>
<reference evidence="2 3" key="1">
    <citation type="journal article" date="2021" name="BMC Genomics">
        <title>Datura genome reveals duplications of psychoactive alkaloid biosynthetic genes and high mutation rate following tissue culture.</title>
        <authorList>
            <person name="Rajewski A."/>
            <person name="Carter-House D."/>
            <person name="Stajich J."/>
            <person name="Litt A."/>
        </authorList>
    </citation>
    <scope>NUCLEOTIDE SEQUENCE [LARGE SCALE GENOMIC DNA]</scope>
    <source>
        <strain evidence="2">AR-01</strain>
    </source>
</reference>
<name>A0ABS8RTL2_DATST</name>
<feature type="region of interest" description="Disordered" evidence="1">
    <location>
        <begin position="1"/>
        <end position="22"/>
    </location>
</feature>
<organism evidence="2 3">
    <name type="scientific">Datura stramonium</name>
    <name type="common">Jimsonweed</name>
    <name type="synonym">Common thornapple</name>
    <dbReference type="NCBI Taxonomy" id="4076"/>
    <lineage>
        <taxon>Eukaryota</taxon>
        <taxon>Viridiplantae</taxon>
        <taxon>Streptophyta</taxon>
        <taxon>Embryophyta</taxon>
        <taxon>Tracheophyta</taxon>
        <taxon>Spermatophyta</taxon>
        <taxon>Magnoliopsida</taxon>
        <taxon>eudicotyledons</taxon>
        <taxon>Gunneridae</taxon>
        <taxon>Pentapetalae</taxon>
        <taxon>asterids</taxon>
        <taxon>lamiids</taxon>
        <taxon>Solanales</taxon>
        <taxon>Solanaceae</taxon>
        <taxon>Solanoideae</taxon>
        <taxon>Datureae</taxon>
        <taxon>Datura</taxon>
    </lineage>
</organism>
<keyword evidence="3" id="KW-1185">Reference proteome</keyword>
<dbReference type="Proteomes" id="UP000823775">
    <property type="component" value="Unassembled WGS sequence"/>
</dbReference>
<evidence type="ECO:0000313" key="3">
    <source>
        <dbReference type="Proteomes" id="UP000823775"/>
    </source>
</evidence>
<proteinExistence type="predicted"/>
<comment type="caution">
    <text evidence="2">The sequence shown here is derived from an EMBL/GenBank/DDBJ whole genome shotgun (WGS) entry which is preliminary data.</text>
</comment>
<feature type="non-terminal residue" evidence="2">
    <location>
        <position position="1"/>
    </location>
</feature>
<evidence type="ECO:0000313" key="2">
    <source>
        <dbReference type="EMBL" id="MCD7448929.1"/>
    </source>
</evidence>